<dbReference type="EMBL" id="CAJVQA010008444">
    <property type="protein sequence ID" value="CAG8671803.1"/>
    <property type="molecule type" value="Genomic_DNA"/>
</dbReference>
<proteinExistence type="predicted"/>
<evidence type="ECO:0000313" key="2">
    <source>
        <dbReference type="EMBL" id="CAG8671803.1"/>
    </source>
</evidence>
<dbReference type="AlphaFoldDB" id="A0A9N9HDG0"/>
<reference evidence="2" key="1">
    <citation type="submission" date="2021-06" db="EMBL/GenBank/DDBJ databases">
        <authorList>
            <person name="Kallberg Y."/>
            <person name="Tangrot J."/>
            <person name="Rosling A."/>
        </authorList>
    </citation>
    <scope>NUCLEOTIDE SEQUENCE</scope>
    <source>
        <strain evidence="2">FL966</strain>
    </source>
</reference>
<keyword evidence="3" id="KW-1185">Reference proteome</keyword>
<protein>
    <submittedName>
        <fullName evidence="2">21726_t:CDS:1</fullName>
    </submittedName>
</protein>
<comment type="caution">
    <text evidence="2">The sequence shown here is derived from an EMBL/GenBank/DDBJ whole genome shotgun (WGS) entry which is preliminary data.</text>
</comment>
<accession>A0A9N9HDG0</accession>
<dbReference type="Proteomes" id="UP000789759">
    <property type="component" value="Unassembled WGS sequence"/>
</dbReference>
<gene>
    <name evidence="2" type="ORF">CPELLU_LOCUS10314</name>
</gene>
<feature type="compositionally biased region" description="Polar residues" evidence="1">
    <location>
        <begin position="1"/>
        <end position="13"/>
    </location>
</feature>
<evidence type="ECO:0000256" key="1">
    <source>
        <dbReference type="SAM" id="MobiDB-lite"/>
    </source>
</evidence>
<feature type="region of interest" description="Disordered" evidence="1">
    <location>
        <begin position="1"/>
        <end position="58"/>
    </location>
</feature>
<evidence type="ECO:0000313" key="3">
    <source>
        <dbReference type="Proteomes" id="UP000789759"/>
    </source>
</evidence>
<name>A0A9N9HDG0_9GLOM</name>
<feature type="compositionally biased region" description="Low complexity" evidence="1">
    <location>
        <begin position="14"/>
        <end position="24"/>
    </location>
</feature>
<organism evidence="2 3">
    <name type="scientific">Cetraspora pellucida</name>
    <dbReference type="NCBI Taxonomy" id="1433469"/>
    <lineage>
        <taxon>Eukaryota</taxon>
        <taxon>Fungi</taxon>
        <taxon>Fungi incertae sedis</taxon>
        <taxon>Mucoromycota</taxon>
        <taxon>Glomeromycotina</taxon>
        <taxon>Glomeromycetes</taxon>
        <taxon>Diversisporales</taxon>
        <taxon>Gigasporaceae</taxon>
        <taxon>Cetraspora</taxon>
    </lineage>
</organism>
<sequence length="88" mass="10180">MKSDNENNLDNVINSEFENNLSSSSRKKLPDSSENKLQSKKVKTSFDSSKNNQKDKKEIECGATYKYDDGMSNMQYHHQVRHNIYSSN</sequence>